<reference evidence="2 3" key="1">
    <citation type="journal article" date="2008" name="BMC Genomics">
        <title>Complete genome of Phenylobacterium zucineum - a novel facultative intracellular bacterium isolated from human erythroleukemia cell line K562.</title>
        <authorList>
            <person name="Luo Y."/>
            <person name="Xu X."/>
            <person name="Ding Z."/>
            <person name="Liu Z."/>
            <person name="Zhang B."/>
            <person name="Yan Z."/>
            <person name="Sun J."/>
            <person name="Hu S."/>
            <person name="Hu X."/>
        </authorList>
    </citation>
    <scope>NUCLEOTIDE SEQUENCE [LARGE SCALE GENOMIC DNA]</scope>
    <source>
        <strain evidence="2 3">HLK1</strain>
    </source>
</reference>
<evidence type="ECO:0000256" key="1">
    <source>
        <dbReference type="SAM" id="SignalP"/>
    </source>
</evidence>
<dbReference type="RefSeq" id="WP_012522108.1">
    <property type="nucleotide sequence ID" value="NC_011144.1"/>
</dbReference>
<dbReference type="InterPro" id="IPR025514">
    <property type="entry name" value="DUF4402"/>
</dbReference>
<feature type="signal peptide" evidence="1">
    <location>
        <begin position="1"/>
        <end position="22"/>
    </location>
</feature>
<protein>
    <recommendedName>
        <fullName evidence="4">DUF4402 domain-containing protein</fullName>
    </recommendedName>
</protein>
<dbReference type="STRING" id="450851.PHZ_c1554"/>
<name>B4RAF8_PHEZH</name>
<keyword evidence="3" id="KW-1185">Reference proteome</keyword>
<keyword evidence="1" id="KW-0732">Signal</keyword>
<proteinExistence type="predicted"/>
<dbReference type="EMBL" id="CP000747">
    <property type="protein sequence ID" value="ACG77965.1"/>
    <property type="molecule type" value="Genomic_DNA"/>
</dbReference>
<dbReference type="KEGG" id="pzu:PHZ_c1554"/>
<sequence>MQIRNLIVAAAAFSALAGAAQAQSSTSANVPAKITFVAPVAVTQGEEMRFGSFTIPTTAGGSIVLGTDGAVTASGGGVFEVSTSAPQAATFDLGAAIGTDVTLTVAATSVASGYTLGSFQVAGDTGCSSVTTSGSFQFTGASCTIAVGGTLGLPATATAGEVTVGTVVATLAYQ</sequence>
<gene>
    <name evidence="2" type="ordered locus">PHZ_c1554</name>
</gene>
<evidence type="ECO:0000313" key="3">
    <source>
        <dbReference type="Proteomes" id="UP000001868"/>
    </source>
</evidence>
<feature type="chain" id="PRO_5002822410" description="DUF4402 domain-containing protein" evidence="1">
    <location>
        <begin position="23"/>
        <end position="174"/>
    </location>
</feature>
<evidence type="ECO:0000313" key="2">
    <source>
        <dbReference type="EMBL" id="ACG77965.1"/>
    </source>
</evidence>
<dbReference type="Proteomes" id="UP000001868">
    <property type="component" value="Chromosome"/>
</dbReference>
<accession>B4RAF8</accession>
<organism evidence="2 3">
    <name type="scientific">Phenylobacterium zucineum (strain HLK1)</name>
    <dbReference type="NCBI Taxonomy" id="450851"/>
    <lineage>
        <taxon>Bacteria</taxon>
        <taxon>Pseudomonadati</taxon>
        <taxon>Pseudomonadota</taxon>
        <taxon>Alphaproteobacteria</taxon>
        <taxon>Caulobacterales</taxon>
        <taxon>Caulobacteraceae</taxon>
        <taxon>Phenylobacterium</taxon>
    </lineage>
</organism>
<dbReference type="AlphaFoldDB" id="B4RAF8"/>
<dbReference type="Pfam" id="PF14352">
    <property type="entry name" value="DUF4402"/>
    <property type="match status" value="1"/>
</dbReference>
<dbReference type="HOGENOM" id="CLU_1538644_0_0_5"/>
<evidence type="ECO:0008006" key="4">
    <source>
        <dbReference type="Google" id="ProtNLM"/>
    </source>
</evidence>